<evidence type="ECO:0000313" key="2">
    <source>
        <dbReference type="Proteomes" id="UP001642484"/>
    </source>
</evidence>
<dbReference type="EMBL" id="CAXAMN010004769">
    <property type="protein sequence ID" value="CAK9010869.1"/>
    <property type="molecule type" value="Genomic_DNA"/>
</dbReference>
<protein>
    <submittedName>
        <fullName evidence="1">Uncharacterized protein</fullName>
    </submittedName>
</protein>
<keyword evidence="2" id="KW-1185">Reference proteome</keyword>
<organism evidence="1 2">
    <name type="scientific">Durusdinium trenchii</name>
    <dbReference type="NCBI Taxonomy" id="1381693"/>
    <lineage>
        <taxon>Eukaryota</taxon>
        <taxon>Sar</taxon>
        <taxon>Alveolata</taxon>
        <taxon>Dinophyceae</taxon>
        <taxon>Suessiales</taxon>
        <taxon>Symbiodiniaceae</taxon>
        <taxon>Durusdinium</taxon>
    </lineage>
</organism>
<dbReference type="Proteomes" id="UP001642484">
    <property type="component" value="Unassembled WGS sequence"/>
</dbReference>
<evidence type="ECO:0000313" key="1">
    <source>
        <dbReference type="EMBL" id="CAK9010869.1"/>
    </source>
</evidence>
<reference evidence="1 2" key="1">
    <citation type="submission" date="2024-02" db="EMBL/GenBank/DDBJ databases">
        <authorList>
            <person name="Chen Y."/>
            <person name="Shah S."/>
            <person name="Dougan E. K."/>
            <person name="Thang M."/>
            <person name="Chan C."/>
        </authorList>
    </citation>
    <scope>NUCLEOTIDE SEQUENCE [LARGE SCALE GENOMIC DNA]</scope>
</reference>
<accession>A0ABP0J9J4</accession>
<sequence>MDKLSLASGAKFPVLNLACLDRSSPQAVKEIAFRAFSKGCLRAADIRVPCPAIETKIVSVVLHMPPSSMAECFAYHSQTTVVLPCKSILAAPAWGSNNDIFLRLSFSASSLQLST</sequence>
<name>A0ABP0J9J4_9DINO</name>
<comment type="caution">
    <text evidence="1">The sequence shown here is derived from an EMBL/GenBank/DDBJ whole genome shotgun (WGS) entry which is preliminary data.</text>
</comment>
<proteinExistence type="predicted"/>
<gene>
    <name evidence="1" type="ORF">CCMP2556_LOCUS10243</name>
</gene>